<name>A0A086PS39_TOXGO</name>
<dbReference type="InterPro" id="IPR007858">
    <property type="entry name" value="Dpy-30_motif"/>
</dbReference>
<evidence type="ECO:0000256" key="1">
    <source>
        <dbReference type="SAM" id="Coils"/>
    </source>
</evidence>
<dbReference type="Pfam" id="PF05186">
    <property type="entry name" value="Dpy-30"/>
    <property type="match status" value="1"/>
</dbReference>
<dbReference type="EMBL" id="AEYJ02001312">
    <property type="protein sequence ID" value="KFH03171.1"/>
    <property type="molecule type" value="Genomic_DNA"/>
</dbReference>
<evidence type="ECO:0000313" key="3">
    <source>
        <dbReference type="Proteomes" id="UP000028840"/>
    </source>
</evidence>
<reference evidence="2 3" key="1">
    <citation type="submission" date="2014-08" db="EMBL/GenBank/DDBJ databases">
        <authorList>
            <person name="Sibley D."/>
            <person name="Venepally P."/>
            <person name="Karamycheva S."/>
            <person name="Hadjithomas M."/>
            <person name="Khan A."/>
            <person name="Brunk B."/>
            <person name="Roos D."/>
            <person name="Caler E."/>
            <person name="Lorenzi H."/>
        </authorList>
    </citation>
    <scope>NUCLEOTIDE SEQUENCE [LARGE SCALE GENOMIC DNA]</scope>
    <source>
        <strain evidence="2 3">VAND</strain>
    </source>
</reference>
<keyword evidence="1" id="KW-0175">Coiled coil</keyword>
<dbReference type="Gene3D" id="1.20.890.10">
    <property type="entry name" value="cAMP-dependent protein kinase regulatory subunit, dimerization-anchoring domain"/>
    <property type="match status" value="1"/>
</dbReference>
<evidence type="ECO:0000313" key="2">
    <source>
        <dbReference type="EMBL" id="KFH03171.1"/>
    </source>
</evidence>
<reference evidence="2 3" key="2">
    <citation type="journal article" date="2015" name="Eukaryot. Cell">
        <title>Genetic mapping reveals that sinefungin resistance in Toxoplasma gondii is controlled by a putative amino acid transporter locus that can be used as a negative selectable marker.</title>
        <authorList>
            <person name="Behnke M.S."/>
            <person name="Khan A."/>
            <person name="Sibley L.D."/>
        </authorList>
    </citation>
    <scope>NUCLEOTIDE SEQUENCE [LARGE SCALE GENOMIC DNA]</scope>
    <source>
        <strain evidence="2 3">VAND</strain>
    </source>
</reference>
<dbReference type="Proteomes" id="UP000028840">
    <property type="component" value="Unassembled WGS sequence"/>
</dbReference>
<gene>
    <name evidence="2" type="ORF">TGVAND_437660</name>
</gene>
<dbReference type="CDD" id="cd22967">
    <property type="entry name" value="DD_AK7"/>
    <property type="match status" value="1"/>
</dbReference>
<dbReference type="AlphaFoldDB" id="A0A086PS39"/>
<organism evidence="2 3">
    <name type="scientific">Toxoplasma gondii VAND</name>
    <dbReference type="NCBI Taxonomy" id="933077"/>
    <lineage>
        <taxon>Eukaryota</taxon>
        <taxon>Sar</taxon>
        <taxon>Alveolata</taxon>
        <taxon>Apicomplexa</taxon>
        <taxon>Conoidasida</taxon>
        <taxon>Coccidia</taxon>
        <taxon>Eucoccidiorida</taxon>
        <taxon>Eimeriorina</taxon>
        <taxon>Sarcocystidae</taxon>
        <taxon>Toxoplasma</taxon>
    </lineage>
</organism>
<protein>
    <submittedName>
        <fullName evidence="2">Dpy-30 motif protein</fullName>
    </submittedName>
</protein>
<comment type="caution">
    <text evidence="2">The sequence shown here is derived from an EMBL/GenBank/DDBJ whole genome shotgun (WGS) entry which is preliminary data.</text>
</comment>
<dbReference type="VEuPathDB" id="ToxoDB:TGVAND_437660"/>
<proteinExistence type="predicted"/>
<dbReference type="InterPro" id="IPR047499">
    <property type="entry name" value="DD_AK7"/>
</dbReference>
<accession>A0A086PS39</accession>
<sequence>MKRRLPIKRTFAFLYASSANLRNRKGERSTLFYLQLVVEHWLHEEEAQDRSQQKRIPSLLILISAMQAKHLGHNDREGFVRRLAQHKQANENAHGEPSLADFFQERRREVLTLDVDGKSAEDILECARVYIEKDGRFFNFLKSERQSLLEREAELQRELQEAQRKEAEEEQLAREEERLVLAERRRRDLHRLEKIAQHEREVIMARSIPLRRYLMQAVVPALSEGLLQVCRVMPEDPVDFLAEFLLAEAQKTANCLPTEL</sequence>
<feature type="coiled-coil region" evidence="1">
    <location>
        <begin position="138"/>
        <end position="192"/>
    </location>
</feature>